<feature type="chain" id="PRO_5041923917" evidence="1">
    <location>
        <begin position="18"/>
        <end position="113"/>
    </location>
</feature>
<reference evidence="2 3" key="1">
    <citation type="submission" date="2022-05" db="EMBL/GenBank/DDBJ databases">
        <title>Chromosome-level reference genomes for two strains of Caenorhabditis briggsae: an improved platform for comparative genomics.</title>
        <authorList>
            <person name="Stevens L."/>
            <person name="Andersen E.C."/>
        </authorList>
    </citation>
    <scope>NUCLEOTIDE SEQUENCE [LARGE SCALE GENOMIC DNA]</scope>
    <source>
        <strain evidence="2">QX1410_ONT</strain>
        <tissue evidence="2">Whole-organism</tissue>
    </source>
</reference>
<feature type="signal peptide" evidence="1">
    <location>
        <begin position="1"/>
        <end position="17"/>
    </location>
</feature>
<organism evidence="2 3">
    <name type="scientific">Caenorhabditis briggsae</name>
    <dbReference type="NCBI Taxonomy" id="6238"/>
    <lineage>
        <taxon>Eukaryota</taxon>
        <taxon>Metazoa</taxon>
        <taxon>Ecdysozoa</taxon>
        <taxon>Nematoda</taxon>
        <taxon>Chromadorea</taxon>
        <taxon>Rhabditida</taxon>
        <taxon>Rhabditina</taxon>
        <taxon>Rhabditomorpha</taxon>
        <taxon>Rhabditoidea</taxon>
        <taxon>Rhabditidae</taxon>
        <taxon>Peloderinae</taxon>
        <taxon>Caenorhabditis</taxon>
    </lineage>
</organism>
<dbReference type="OMA" id="DFSEHTW"/>
<dbReference type="AlphaFoldDB" id="A0AAE9D8T7"/>
<proteinExistence type="predicted"/>
<sequence length="113" mass="13230">MQKTILVSLSLIFVANANIIWRYQRADGEPQRDIDFSEHTWTPLGPAQMQDYYGILSHTSRSLPEIEKEQQSFRFMEAPVSLSNPVFNVFSKMSDLYRWIANKKRSPINDIDY</sequence>
<dbReference type="EMBL" id="CP090893">
    <property type="protein sequence ID" value="ULT98772.1"/>
    <property type="molecule type" value="Genomic_DNA"/>
</dbReference>
<accession>A0AAE9D8T7</accession>
<protein>
    <submittedName>
        <fullName evidence="2">Uncharacterized protein</fullName>
    </submittedName>
</protein>
<dbReference type="KEGG" id="cbr:CBG_15738"/>
<dbReference type="Proteomes" id="UP000827892">
    <property type="component" value="Chromosome III"/>
</dbReference>
<evidence type="ECO:0000313" key="3">
    <source>
        <dbReference type="Proteomes" id="UP000827892"/>
    </source>
</evidence>
<evidence type="ECO:0000313" key="2">
    <source>
        <dbReference type="EMBL" id="ULT98772.1"/>
    </source>
</evidence>
<keyword evidence="1" id="KW-0732">Signal</keyword>
<gene>
    <name evidence="2" type="ORF">L3Y34_000258</name>
</gene>
<name>A0AAE9D8T7_CAEBR</name>
<evidence type="ECO:0000256" key="1">
    <source>
        <dbReference type="SAM" id="SignalP"/>
    </source>
</evidence>